<dbReference type="AlphaFoldDB" id="A0A5B7J8Z7"/>
<name>A0A5B7J8Z7_PORTR</name>
<evidence type="ECO:0000313" key="1">
    <source>
        <dbReference type="EMBL" id="MPC92642.1"/>
    </source>
</evidence>
<dbReference type="Proteomes" id="UP000324222">
    <property type="component" value="Unassembled WGS sequence"/>
</dbReference>
<protein>
    <submittedName>
        <fullName evidence="1">Uncharacterized protein</fullName>
    </submittedName>
</protein>
<proteinExistence type="predicted"/>
<reference evidence="1 2" key="1">
    <citation type="submission" date="2019-05" db="EMBL/GenBank/DDBJ databases">
        <title>Another draft genome of Portunus trituberculatus and its Hox gene families provides insights of decapod evolution.</title>
        <authorList>
            <person name="Jeong J.-H."/>
            <person name="Song I."/>
            <person name="Kim S."/>
            <person name="Choi T."/>
            <person name="Kim D."/>
            <person name="Ryu S."/>
            <person name="Kim W."/>
        </authorList>
    </citation>
    <scope>NUCLEOTIDE SEQUENCE [LARGE SCALE GENOMIC DNA]</scope>
    <source>
        <tissue evidence="1">Muscle</tissue>
    </source>
</reference>
<accession>A0A5B7J8Z7</accession>
<comment type="caution">
    <text evidence="1">The sequence shown here is derived from an EMBL/GenBank/DDBJ whole genome shotgun (WGS) entry which is preliminary data.</text>
</comment>
<organism evidence="1 2">
    <name type="scientific">Portunus trituberculatus</name>
    <name type="common">Swimming crab</name>
    <name type="synonym">Neptunus trituberculatus</name>
    <dbReference type="NCBI Taxonomy" id="210409"/>
    <lineage>
        <taxon>Eukaryota</taxon>
        <taxon>Metazoa</taxon>
        <taxon>Ecdysozoa</taxon>
        <taxon>Arthropoda</taxon>
        <taxon>Crustacea</taxon>
        <taxon>Multicrustacea</taxon>
        <taxon>Malacostraca</taxon>
        <taxon>Eumalacostraca</taxon>
        <taxon>Eucarida</taxon>
        <taxon>Decapoda</taxon>
        <taxon>Pleocyemata</taxon>
        <taxon>Brachyura</taxon>
        <taxon>Eubrachyura</taxon>
        <taxon>Portunoidea</taxon>
        <taxon>Portunidae</taxon>
        <taxon>Portuninae</taxon>
        <taxon>Portunus</taxon>
    </lineage>
</organism>
<sequence>MVDSREKQEWRLEKECGNLETIRRGSDAFKSKIGAIKLKSE</sequence>
<dbReference type="EMBL" id="VSRR010092032">
    <property type="protein sequence ID" value="MPC92642.1"/>
    <property type="molecule type" value="Genomic_DNA"/>
</dbReference>
<evidence type="ECO:0000313" key="2">
    <source>
        <dbReference type="Proteomes" id="UP000324222"/>
    </source>
</evidence>
<keyword evidence="2" id="KW-1185">Reference proteome</keyword>
<gene>
    <name evidence="1" type="ORF">E2C01_087743</name>
</gene>